<evidence type="ECO:0000256" key="5">
    <source>
        <dbReference type="SAM" id="MobiDB-lite"/>
    </source>
</evidence>
<comment type="cofactor">
    <cofactor evidence="4">
        <name>FMN</name>
        <dbReference type="ChEBI" id="CHEBI:58210"/>
    </cofactor>
    <text evidence="4">Binds 1 FMN per subunit.</text>
</comment>
<evidence type="ECO:0000256" key="1">
    <source>
        <dbReference type="ARBA" id="ARBA00022630"/>
    </source>
</evidence>
<evidence type="ECO:0000313" key="8">
    <source>
        <dbReference type="Proteomes" id="UP000557899"/>
    </source>
</evidence>
<dbReference type="GO" id="GO:0010181">
    <property type="term" value="F:FMN binding"/>
    <property type="evidence" value="ECO:0007669"/>
    <property type="project" value="InterPro"/>
</dbReference>
<dbReference type="InterPro" id="IPR000659">
    <property type="entry name" value="Pyridox_Oxase"/>
</dbReference>
<reference evidence="7 8" key="1">
    <citation type="journal article" date="2020" name="Biotechnol. Biofuels">
        <title>New insights from the biogas microbiome by comprehensive genome-resolved metagenomics of nearly 1600 species originating from multiple anaerobic digesters.</title>
        <authorList>
            <person name="Campanaro S."/>
            <person name="Treu L."/>
            <person name="Rodriguez-R L.M."/>
            <person name="Kovalovszki A."/>
            <person name="Ziels R.M."/>
            <person name="Maus I."/>
            <person name="Zhu X."/>
            <person name="Kougias P.G."/>
            <person name="Basile A."/>
            <person name="Luo G."/>
            <person name="Schluter A."/>
            <person name="Konstantinidis K.T."/>
            <person name="Angelidaki I."/>
        </authorList>
    </citation>
    <scope>NUCLEOTIDE SEQUENCE [LARGE SCALE GENOMIC DNA]</scope>
    <source>
        <strain evidence="7">AS15tlH2ME_198</strain>
    </source>
</reference>
<feature type="binding site" evidence="4">
    <location>
        <position position="84"/>
    </location>
    <ligand>
        <name>FMN</name>
        <dbReference type="ChEBI" id="CHEBI:58210"/>
    </ligand>
</feature>
<dbReference type="PANTHER" id="PTHR10851:SF0">
    <property type="entry name" value="PYRIDOXINE-5'-PHOSPHATE OXIDASE"/>
    <property type="match status" value="1"/>
</dbReference>
<dbReference type="Gene3D" id="2.30.110.10">
    <property type="entry name" value="Electron Transport, Fmn-binding Protein, Chain A"/>
    <property type="match status" value="2"/>
</dbReference>
<gene>
    <name evidence="7" type="ORF">GX859_12605</name>
</gene>
<organism evidence="7 8">
    <name type="scientific">Corynebacterium humireducens</name>
    <dbReference type="NCBI Taxonomy" id="1223514"/>
    <lineage>
        <taxon>Bacteria</taxon>
        <taxon>Bacillati</taxon>
        <taxon>Actinomycetota</taxon>
        <taxon>Actinomycetes</taxon>
        <taxon>Mycobacteriales</taxon>
        <taxon>Corynebacteriaceae</taxon>
        <taxon>Corynebacterium</taxon>
    </lineage>
</organism>
<evidence type="ECO:0000256" key="4">
    <source>
        <dbReference type="PIRSR" id="PIRSR000190-2"/>
    </source>
</evidence>
<feature type="binding site" evidence="4">
    <location>
        <position position="83"/>
    </location>
    <ligand>
        <name>FMN</name>
        <dbReference type="ChEBI" id="CHEBI:58210"/>
    </ligand>
</feature>
<evidence type="ECO:0000259" key="6">
    <source>
        <dbReference type="Pfam" id="PF01243"/>
    </source>
</evidence>
<dbReference type="Proteomes" id="UP000557899">
    <property type="component" value="Unassembled WGS sequence"/>
</dbReference>
<dbReference type="GO" id="GO:0008615">
    <property type="term" value="P:pyridoxine biosynthetic process"/>
    <property type="evidence" value="ECO:0007669"/>
    <property type="project" value="InterPro"/>
</dbReference>
<accession>A0A7X6SWD9</accession>
<dbReference type="InterPro" id="IPR011576">
    <property type="entry name" value="Pyridox_Oxase_N"/>
</dbReference>
<comment type="caution">
    <text evidence="7">The sequence shown here is derived from an EMBL/GenBank/DDBJ whole genome shotgun (WGS) entry which is preliminary data.</text>
</comment>
<feature type="binding site" evidence="4">
    <location>
        <begin position="62"/>
        <end position="67"/>
    </location>
    <ligand>
        <name>FMN</name>
        <dbReference type="ChEBI" id="CHEBI:58210"/>
    </ligand>
</feature>
<dbReference type="SUPFAM" id="SSF50475">
    <property type="entry name" value="FMN-binding split barrel"/>
    <property type="match status" value="1"/>
</dbReference>
<dbReference type="PIRSF" id="PIRSF000190">
    <property type="entry name" value="Pyd_amn-ph_oxd"/>
    <property type="match status" value="1"/>
</dbReference>
<dbReference type="GO" id="GO:0004733">
    <property type="term" value="F:pyridoxamine phosphate oxidase activity"/>
    <property type="evidence" value="ECO:0007669"/>
    <property type="project" value="InterPro"/>
</dbReference>
<dbReference type="PANTHER" id="PTHR10851">
    <property type="entry name" value="PYRIDOXINE-5-PHOSPHATE OXIDASE"/>
    <property type="match status" value="1"/>
</dbReference>
<dbReference type="InterPro" id="IPR012349">
    <property type="entry name" value="Split_barrel_FMN-bd"/>
</dbReference>
<name>A0A7X6SWD9_9CORY</name>
<feature type="region of interest" description="Disordered" evidence="5">
    <location>
        <begin position="1"/>
        <end position="22"/>
    </location>
</feature>
<dbReference type="EMBL" id="JAAZHI010000246">
    <property type="protein sequence ID" value="NLA57109.1"/>
    <property type="molecule type" value="Genomic_DNA"/>
</dbReference>
<evidence type="ECO:0000256" key="3">
    <source>
        <dbReference type="ARBA" id="ARBA00023002"/>
    </source>
</evidence>
<proteinExistence type="predicted"/>
<dbReference type="Pfam" id="PF01243">
    <property type="entry name" value="PNPOx_N"/>
    <property type="match status" value="1"/>
</dbReference>
<sequence>MEMLRSLPTLTGHPPGELVDDPARDPLDLFTDWLRAAIDAGVPEPHAMTLSTVGEDGVPDARVLILKGVDSRGFAFASTASSRKGRQLAARPVAAMTFWWQPLLRSVRVSGHVTEASPEETAADLAARSAEARADVAEGDWRLWRLVPERIEFWQGSTDRRHQRVIRERWRRRP</sequence>
<protein>
    <submittedName>
        <fullName evidence="7">Pyridoxamine 5'-phosphate oxidase</fullName>
    </submittedName>
</protein>
<evidence type="ECO:0000256" key="2">
    <source>
        <dbReference type="ARBA" id="ARBA00022643"/>
    </source>
</evidence>
<keyword evidence="2 4" id="KW-0288">FMN</keyword>
<keyword evidence="3" id="KW-0560">Oxidoreductase</keyword>
<keyword evidence="1" id="KW-0285">Flavoprotein</keyword>
<dbReference type="AlphaFoldDB" id="A0A7X6SWD9"/>
<evidence type="ECO:0000313" key="7">
    <source>
        <dbReference type="EMBL" id="NLA57109.1"/>
    </source>
</evidence>
<feature type="domain" description="Pyridoxamine 5'-phosphate oxidase N-terminal" evidence="6">
    <location>
        <begin position="35"/>
        <end position="154"/>
    </location>
</feature>